<protein>
    <recommendedName>
        <fullName evidence="5">RNA polymerase Rpb4/RPC9 core domain-containing protein</fullName>
    </recommendedName>
</protein>
<sequence length="105" mass="11761">MVYLTHCSVFAKTHSYVLRYTGTKDPVSNQASVIELREALQSLSFAHDDGPHQLEEFEVASLSNLYPDDAEEAVTLIPSLPKHLTDGEIEEILGVISRLTARMFR</sequence>
<keyword evidence="2" id="KW-0539">Nucleus</keyword>
<organism evidence="3 4">
    <name type="scientific">Phytophthora oleae</name>
    <dbReference type="NCBI Taxonomy" id="2107226"/>
    <lineage>
        <taxon>Eukaryota</taxon>
        <taxon>Sar</taxon>
        <taxon>Stramenopiles</taxon>
        <taxon>Oomycota</taxon>
        <taxon>Peronosporomycetes</taxon>
        <taxon>Peronosporales</taxon>
        <taxon>Peronosporaceae</taxon>
        <taxon>Phytophthora</taxon>
    </lineage>
</organism>
<evidence type="ECO:0000256" key="2">
    <source>
        <dbReference type="ARBA" id="ARBA00023242"/>
    </source>
</evidence>
<dbReference type="InterPro" id="IPR038324">
    <property type="entry name" value="Rpb4/RPC9_sf"/>
</dbReference>
<comment type="subcellular location">
    <subcellularLocation>
        <location evidence="1">Nucleus</location>
    </subcellularLocation>
</comment>
<accession>A0ABD3FI49</accession>
<evidence type="ECO:0008006" key="5">
    <source>
        <dbReference type="Google" id="ProtNLM"/>
    </source>
</evidence>
<comment type="caution">
    <text evidence="3">The sequence shown here is derived from an EMBL/GenBank/DDBJ whole genome shotgun (WGS) entry which is preliminary data.</text>
</comment>
<dbReference type="Proteomes" id="UP001632037">
    <property type="component" value="Unassembled WGS sequence"/>
</dbReference>
<evidence type="ECO:0000313" key="3">
    <source>
        <dbReference type="EMBL" id="KAL3666587.1"/>
    </source>
</evidence>
<keyword evidence="4" id="KW-1185">Reference proteome</keyword>
<dbReference type="PANTHER" id="PTHR21297">
    <property type="entry name" value="DNA-DIRECTED RNA POLYMERASE II"/>
    <property type="match status" value="1"/>
</dbReference>
<dbReference type="EMBL" id="JBIMZQ010000016">
    <property type="protein sequence ID" value="KAL3666587.1"/>
    <property type="molecule type" value="Genomic_DNA"/>
</dbReference>
<gene>
    <name evidence="3" type="ORF">V7S43_008214</name>
</gene>
<evidence type="ECO:0000313" key="4">
    <source>
        <dbReference type="Proteomes" id="UP001632037"/>
    </source>
</evidence>
<evidence type="ECO:0000256" key="1">
    <source>
        <dbReference type="ARBA" id="ARBA00004123"/>
    </source>
</evidence>
<dbReference type="AlphaFoldDB" id="A0ABD3FI49"/>
<proteinExistence type="predicted"/>
<reference evidence="3 4" key="1">
    <citation type="submission" date="2024-09" db="EMBL/GenBank/DDBJ databases">
        <title>Genome sequencing and assembly of Phytophthora oleae, isolate VK10A, causative agent of rot of olive drupes.</title>
        <authorList>
            <person name="Conti Taguali S."/>
            <person name="Riolo M."/>
            <person name="La Spada F."/>
            <person name="Cacciola S.O."/>
            <person name="Dionisio G."/>
        </authorList>
    </citation>
    <scope>NUCLEOTIDE SEQUENCE [LARGE SCALE GENOMIC DNA]</scope>
    <source>
        <strain evidence="3 4">VK10A</strain>
    </source>
</reference>
<name>A0ABD3FI49_9STRA</name>
<dbReference type="InterPro" id="IPR045222">
    <property type="entry name" value="Rpb4-like"/>
</dbReference>
<dbReference type="GO" id="GO:0005634">
    <property type="term" value="C:nucleus"/>
    <property type="evidence" value="ECO:0007669"/>
    <property type="project" value="UniProtKB-SubCell"/>
</dbReference>
<dbReference type="SUPFAM" id="SSF47819">
    <property type="entry name" value="HRDC-like"/>
    <property type="match status" value="1"/>
</dbReference>
<dbReference type="Pfam" id="PF03874">
    <property type="entry name" value="RNA_pol_Rpb4"/>
    <property type="match status" value="1"/>
</dbReference>
<dbReference type="InterPro" id="IPR010997">
    <property type="entry name" value="HRDC-like_sf"/>
</dbReference>
<dbReference type="Gene3D" id="1.20.1250.40">
    <property type="match status" value="1"/>
</dbReference>
<dbReference type="InterPro" id="IPR005574">
    <property type="entry name" value="Rpb4/RPC9"/>
</dbReference>